<sequence>MILKLLSINHGCGNSKLARQALLDSRSSFDSPRVPEVGQSLKSGNYSNDESEASTEILQVANQGEEEGIIMGLDPGQAILNAEFNADPNPIIHN</sequence>
<gene>
    <name evidence="2" type="ORF">HUJ06_022090</name>
</gene>
<name>A0A822XJZ8_NELNU</name>
<comment type="caution">
    <text evidence="2">The sequence shown here is derived from an EMBL/GenBank/DDBJ whole genome shotgun (WGS) entry which is preliminary data.</text>
</comment>
<accession>A0A822XJZ8</accession>
<feature type="compositionally biased region" description="Polar residues" evidence="1">
    <location>
        <begin position="40"/>
        <end position="50"/>
    </location>
</feature>
<proteinExistence type="predicted"/>
<dbReference type="AlphaFoldDB" id="A0A822XJZ8"/>
<evidence type="ECO:0000313" key="2">
    <source>
        <dbReference type="EMBL" id="DAD20627.1"/>
    </source>
</evidence>
<protein>
    <submittedName>
        <fullName evidence="2">Uncharacterized protein</fullName>
    </submittedName>
</protein>
<organism evidence="2 3">
    <name type="scientific">Nelumbo nucifera</name>
    <name type="common">Sacred lotus</name>
    <dbReference type="NCBI Taxonomy" id="4432"/>
    <lineage>
        <taxon>Eukaryota</taxon>
        <taxon>Viridiplantae</taxon>
        <taxon>Streptophyta</taxon>
        <taxon>Embryophyta</taxon>
        <taxon>Tracheophyta</taxon>
        <taxon>Spermatophyta</taxon>
        <taxon>Magnoliopsida</taxon>
        <taxon>Proteales</taxon>
        <taxon>Nelumbonaceae</taxon>
        <taxon>Nelumbo</taxon>
    </lineage>
</organism>
<feature type="region of interest" description="Disordered" evidence="1">
    <location>
        <begin position="28"/>
        <end position="50"/>
    </location>
</feature>
<reference evidence="2 3" key="1">
    <citation type="journal article" date="2020" name="Mol. Biol. Evol.">
        <title>Distinct Expression and Methylation Patterns for Genes with Different Fates following a Single Whole-Genome Duplication in Flowering Plants.</title>
        <authorList>
            <person name="Shi T."/>
            <person name="Rahmani R.S."/>
            <person name="Gugger P.F."/>
            <person name="Wang M."/>
            <person name="Li H."/>
            <person name="Zhang Y."/>
            <person name="Li Z."/>
            <person name="Wang Q."/>
            <person name="Van de Peer Y."/>
            <person name="Marchal K."/>
            <person name="Chen J."/>
        </authorList>
    </citation>
    <scope>NUCLEOTIDE SEQUENCE [LARGE SCALE GENOMIC DNA]</scope>
    <source>
        <tissue evidence="2">Leaf</tissue>
    </source>
</reference>
<dbReference type="EMBL" id="DUZY01000001">
    <property type="protein sequence ID" value="DAD20627.1"/>
    <property type="molecule type" value="Genomic_DNA"/>
</dbReference>
<dbReference type="Proteomes" id="UP000607653">
    <property type="component" value="Unassembled WGS sequence"/>
</dbReference>
<evidence type="ECO:0000313" key="3">
    <source>
        <dbReference type="Proteomes" id="UP000607653"/>
    </source>
</evidence>
<keyword evidence="3" id="KW-1185">Reference proteome</keyword>
<evidence type="ECO:0000256" key="1">
    <source>
        <dbReference type="SAM" id="MobiDB-lite"/>
    </source>
</evidence>